<keyword evidence="10 15" id="KW-1133">Transmembrane helix</keyword>
<dbReference type="RefSeq" id="WP_134465500.1">
    <property type="nucleotide sequence ID" value="NZ_JBHMFL010000058.1"/>
</dbReference>
<dbReference type="InterPro" id="IPR025669">
    <property type="entry name" value="AAA_dom"/>
</dbReference>
<evidence type="ECO:0000256" key="1">
    <source>
        <dbReference type="ARBA" id="ARBA00004429"/>
    </source>
</evidence>
<comment type="similarity">
    <text evidence="2">Belongs to the etk/wzc family.</text>
</comment>
<evidence type="ECO:0000256" key="12">
    <source>
        <dbReference type="ARBA" id="ARBA00023137"/>
    </source>
</evidence>
<keyword evidence="5 19" id="KW-0808">Transferase</keyword>
<feature type="domain" description="Tyrosine-protein kinase G-rich" evidence="18">
    <location>
        <begin position="387"/>
        <end position="466"/>
    </location>
</feature>
<keyword evidence="3" id="KW-1003">Cell membrane</keyword>
<dbReference type="InterPro" id="IPR027417">
    <property type="entry name" value="P-loop_NTPase"/>
</dbReference>
<keyword evidence="7" id="KW-0547">Nucleotide-binding</keyword>
<evidence type="ECO:0000256" key="11">
    <source>
        <dbReference type="ARBA" id="ARBA00023136"/>
    </source>
</evidence>
<dbReference type="InterPro" id="IPR005700">
    <property type="entry name" value="EPS_ExoP-like"/>
</dbReference>
<keyword evidence="4" id="KW-0997">Cell inner membrane</keyword>
<evidence type="ECO:0000313" key="20">
    <source>
        <dbReference type="Proteomes" id="UP000297385"/>
    </source>
</evidence>
<dbReference type="Pfam" id="PF13807">
    <property type="entry name" value="GNVR"/>
    <property type="match status" value="1"/>
</dbReference>
<dbReference type="CDD" id="cd05387">
    <property type="entry name" value="BY-kinase"/>
    <property type="match status" value="1"/>
</dbReference>
<feature type="domain" description="AAA" evidence="17">
    <location>
        <begin position="552"/>
        <end position="670"/>
    </location>
</feature>
<feature type="coiled-coil region" evidence="14">
    <location>
        <begin position="274"/>
        <end position="315"/>
    </location>
</feature>
<evidence type="ECO:0000259" key="18">
    <source>
        <dbReference type="Pfam" id="PF13807"/>
    </source>
</evidence>
<accession>A0A4Y8MY28</accession>
<feature type="transmembrane region" description="Helical" evidence="15">
    <location>
        <begin position="27"/>
        <end position="45"/>
    </location>
</feature>
<dbReference type="GO" id="GO:0005886">
    <property type="term" value="C:plasma membrane"/>
    <property type="evidence" value="ECO:0007669"/>
    <property type="project" value="UniProtKB-SubCell"/>
</dbReference>
<dbReference type="InterPro" id="IPR032807">
    <property type="entry name" value="GNVR"/>
</dbReference>
<keyword evidence="8 19" id="KW-0418">Kinase</keyword>
<evidence type="ECO:0000256" key="13">
    <source>
        <dbReference type="ARBA" id="ARBA00053015"/>
    </source>
</evidence>
<proteinExistence type="inferred from homology"/>
<dbReference type="PANTHER" id="PTHR32309">
    <property type="entry name" value="TYROSINE-PROTEIN KINASE"/>
    <property type="match status" value="1"/>
</dbReference>
<comment type="catalytic activity">
    <reaction evidence="13">
        <text>L-tyrosyl-[protein] + ATP = O-phospho-L-tyrosyl-[protein] + ADP + H(+)</text>
        <dbReference type="Rhea" id="RHEA:10596"/>
        <dbReference type="Rhea" id="RHEA-COMP:10136"/>
        <dbReference type="Rhea" id="RHEA-COMP:20101"/>
        <dbReference type="ChEBI" id="CHEBI:15378"/>
        <dbReference type="ChEBI" id="CHEBI:30616"/>
        <dbReference type="ChEBI" id="CHEBI:46858"/>
        <dbReference type="ChEBI" id="CHEBI:61978"/>
        <dbReference type="ChEBI" id="CHEBI:456216"/>
    </reaction>
</comment>
<gene>
    <name evidence="19" type="ORF">E2553_22900</name>
</gene>
<keyword evidence="14" id="KW-0175">Coiled coil</keyword>
<dbReference type="InterPro" id="IPR003856">
    <property type="entry name" value="LPS_length_determ_N"/>
</dbReference>
<evidence type="ECO:0000256" key="8">
    <source>
        <dbReference type="ARBA" id="ARBA00022777"/>
    </source>
</evidence>
<evidence type="ECO:0000259" key="17">
    <source>
        <dbReference type="Pfam" id="PF13614"/>
    </source>
</evidence>
<evidence type="ECO:0000256" key="4">
    <source>
        <dbReference type="ARBA" id="ARBA00022519"/>
    </source>
</evidence>
<keyword evidence="12" id="KW-0829">Tyrosine-protein kinase</keyword>
<evidence type="ECO:0000259" key="16">
    <source>
        <dbReference type="Pfam" id="PF02706"/>
    </source>
</evidence>
<dbReference type="InterPro" id="IPR050445">
    <property type="entry name" value="Bact_polysacc_biosynth/exp"/>
</dbReference>
<feature type="transmembrane region" description="Helical" evidence="15">
    <location>
        <begin position="444"/>
        <end position="464"/>
    </location>
</feature>
<dbReference type="Gene3D" id="3.40.50.300">
    <property type="entry name" value="P-loop containing nucleotide triphosphate hydrolases"/>
    <property type="match status" value="1"/>
</dbReference>
<comment type="subcellular location">
    <subcellularLocation>
        <location evidence="1">Cell inner membrane</location>
        <topology evidence="1">Multi-pass membrane protein</topology>
    </subcellularLocation>
</comment>
<evidence type="ECO:0000256" key="6">
    <source>
        <dbReference type="ARBA" id="ARBA00022692"/>
    </source>
</evidence>
<evidence type="ECO:0000256" key="10">
    <source>
        <dbReference type="ARBA" id="ARBA00022989"/>
    </source>
</evidence>
<dbReference type="GO" id="GO:0004715">
    <property type="term" value="F:non-membrane spanning protein tyrosine kinase activity"/>
    <property type="evidence" value="ECO:0007669"/>
    <property type="project" value="UniProtKB-EC"/>
</dbReference>
<keyword evidence="11 15" id="KW-0472">Membrane</keyword>
<dbReference type="Pfam" id="PF23607">
    <property type="entry name" value="WZC_N"/>
    <property type="match status" value="1"/>
</dbReference>
<sequence>MKNQFSRDEDEIDIRALIDVIFKNKKLIIVVTIVCTLIGVTYAFLATPIYRGDITVQVEDNSDLAGAAAGNLMSGLTSLFDIKSTDDGEMQILDSRLVTANMVDELRLYIDARPKYFPLLGAFIAKHRTSLSRPGILGIGGYAWGSESIVVDQFDVPGEFEEDKFSVTTLGNNRYRLSGSDLDADVMGVVGVPLLANTSSGPIKLLVSQLSSTENAQFELRRYSRIQVLEQLRKDLVITEMGKDQSGVIGVTYDDQDPARAAAVLNRIAANYVAQNADRKAAAAEKSLVFLKSQLPDVERSLRLAEDRLNAYQNRHKVVDLSEQAKAVLGQAVEAQSSLFQLEQKRKELATIYSAQYPAVLALDQQIAAARAHIDNFNESIQRLPDDQQNIVRLNRDVTVQTSLYVGLLNSVQQLQLATASKIGNVRVIDHALVADKPTKPKKALVIVLAAVIGLFGGIGFALARSTLFGGLTDPMDIERDLSLDVIATIPLSDTQRQLTRVRERGGRRGPSILALARPQEPAVEAIRSLCTALQFALLENPKNNVILMTGPSVGIGKSFTSANLAALLGMSKKRVLLMDVDLRRGHLAAEFDVSGKVGLSNVLRDDMPVEAAILKDVSPNVDFLATGPLMAQPVELLSSGGIARILANVSGRYDIVLLDAPPVLPVTDATVFAPFAGIVLLAARSGMTSSGELLESAKRIERVGAKITGIVFNGFKPSLRSAQYGDYGGYAYLSNASDT</sequence>
<evidence type="ECO:0000313" key="19">
    <source>
        <dbReference type="EMBL" id="TFE42238.1"/>
    </source>
</evidence>
<name>A0A4Y8MY28_9BURK</name>
<evidence type="ECO:0000256" key="7">
    <source>
        <dbReference type="ARBA" id="ARBA00022741"/>
    </source>
</evidence>
<evidence type="ECO:0000256" key="5">
    <source>
        <dbReference type="ARBA" id="ARBA00022679"/>
    </source>
</evidence>
<reference evidence="19 20" key="1">
    <citation type="submission" date="2019-03" db="EMBL/GenBank/DDBJ databases">
        <title>Complete Genome Sequence of Paraburkholderia dipogonis ICMP 19430T, a Nitrogen-fixing Symbiont of the South African Invasive Legume Dipogon lignosus in New Zealand.</title>
        <authorList>
            <person name="De Meyer S.E."/>
        </authorList>
    </citation>
    <scope>NUCLEOTIDE SEQUENCE [LARGE SCALE GENOMIC DNA]</scope>
    <source>
        <strain evidence="19 20">ICMP 19430</strain>
    </source>
</reference>
<evidence type="ECO:0000256" key="14">
    <source>
        <dbReference type="SAM" id="Coils"/>
    </source>
</evidence>
<keyword evidence="9" id="KW-0067">ATP-binding</keyword>
<evidence type="ECO:0000256" key="3">
    <source>
        <dbReference type="ARBA" id="ARBA00022475"/>
    </source>
</evidence>
<dbReference type="Pfam" id="PF13614">
    <property type="entry name" value="AAA_31"/>
    <property type="match status" value="1"/>
</dbReference>
<dbReference type="Pfam" id="PF02706">
    <property type="entry name" value="Wzz"/>
    <property type="match status" value="1"/>
</dbReference>
<dbReference type="GeneID" id="97304070"/>
<dbReference type="AlphaFoldDB" id="A0A4Y8MY28"/>
<organism evidence="19 20">
    <name type="scientific">Paraburkholderia dipogonis</name>
    <dbReference type="NCBI Taxonomy" id="1211383"/>
    <lineage>
        <taxon>Bacteria</taxon>
        <taxon>Pseudomonadati</taxon>
        <taxon>Pseudomonadota</taxon>
        <taxon>Betaproteobacteria</taxon>
        <taxon>Burkholderiales</taxon>
        <taxon>Burkholderiaceae</taxon>
        <taxon>Paraburkholderia</taxon>
    </lineage>
</organism>
<dbReference type="GO" id="GO:0005524">
    <property type="term" value="F:ATP binding"/>
    <property type="evidence" value="ECO:0007669"/>
    <property type="project" value="UniProtKB-KW"/>
</dbReference>
<dbReference type="EC" id="2.7.10.2" evidence="19"/>
<dbReference type="Proteomes" id="UP000297385">
    <property type="component" value="Unassembled WGS sequence"/>
</dbReference>
<keyword evidence="6 15" id="KW-0812">Transmembrane</keyword>
<evidence type="ECO:0000256" key="15">
    <source>
        <dbReference type="SAM" id="Phobius"/>
    </source>
</evidence>
<comment type="caution">
    <text evidence="19">The sequence shown here is derived from an EMBL/GenBank/DDBJ whole genome shotgun (WGS) entry which is preliminary data.</text>
</comment>
<dbReference type="SUPFAM" id="SSF52540">
    <property type="entry name" value="P-loop containing nucleoside triphosphate hydrolases"/>
    <property type="match status" value="1"/>
</dbReference>
<dbReference type="InterPro" id="IPR005702">
    <property type="entry name" value="Wzc-like_C"/>
</dbReference>
<evidence type="ECO:0000256" key="2">
    <source>
        <dbReference type="ARBA" id="ARBA00008883"/>
    </source>
</evidence>
<dbReference type="PANTHER" id="PTHR32309:SF32">
    <property type="entry name" value="TYROSINE-PROTEIN KINASE ETK-RELATED"/>
    <property type="match status" value="1"/>
</dbReference>
<dbReference type="NCBIfam" id="TIGR01005">
    <property type="entry name" value="eps_transp_fam"/>
    <property type="match status" value="1"/>
</dbReference>
<dbReference type="EMBL" id="SNVI01000002">
    <property type="protein sequence ID" value="TFE42238.1"/>
    <property type="molecule type" value="Genomic_DNA"/>
</dbReference>
<protein>
    <submittedName>
        <fullName evidence="19">Polysaccharide biosynthesis tyrosine autokinase</fullName>
        <ecNumber evidence="19">2.7.10.2</ecNumber>
    </submittedName>
</protein>
<evidence type="ECO:0000256" key="9">
    <source>
        <dbReference type="ARBA" id="ARBA00022840"/>
    </source>
</evidence>
<feature type="domain" description="Polysaccharide chain length determinant N-terminal" evidence="16">
    <location>
        <begin position="10"/>
        <end position="106"/>
    </location>
</feature>
<dbReference type="NCBIfam" id="TIGR01007">
    <property type="entry name" value="eps_fam"/>
    <property type="match status" value="1"/>
</dbReference>